<protein>
    <recommendedName>
        <fullName evidence="2">DUF6534 domain-containing protein</fullName>
    </recommendedName>
</protein>
<keyword evidence="4" id="KW-1185">Reference proteome</keyword>
<dbReference type="InParanoid" id="A8NKZ0"/>
<dbReference type="Pfam" id="PF20152">
    <property type="entry name" value="DUF6534"/>
    <property type="match status" value="1"/>
</dbReference>
<feature type="transmembrane region" description="Helical" evidence="1">
    <location>
        <begin position="45"/>
        <end position="68"/>
    </location>
</feature>
<dbReference type="STRING" id="240176.A8NKZ0"/>
<feature type="transmembrane region" description="Helical" evidence="1">
    <location>
        <begin position="159"/>
        <end position="183"/>
    </location>
</feature>
<dbReference type="eggNOG" id="ENOG502SQQU">
    <property type="taxonomic scope" value="Eukaryota"/>
</dbReference>
<accession>A8NKZ0</accession>
<evidence type="ECO:0000259" key="2">
    <source>
        <dbReference type="Pfam" id="PF20152"/>
    </source>
</evidence>
<feature type="transmembrane region" description="Helical" evidence="1">
    <location>
        <begin position="12"/>
        <end position="33"/>
    </location>
</feature>
<feature type="transmembrane region" description="Helical" evidence="1">
    <location>
        <begin position="204"/>
        <end position="225"/>
    </location>
</feature>
<keyword evidence="1" id="KW-0472">Membrane</keyword>
<dbReference type="RefSeq" id="XP_001834576.2">
    <property type="nucleotide sequence ID" value="XM_001834524.2"/>
</dbReference>
<dbReference type="HOGENOM" id="CLU_046025_0_1_1"/>
<dbReference type="GeneID" id="6011091"/>
<keyword evidence="1" id="KW-0812">Transmembrane</keyword>
<comment type="caution">
    <text evidence="3">The sequence shown here is derived from an EMBL/GenBank/DDBJ whole genome shotgun (WGS) entry which is preliminary data.</text>
</comment>
<evidence type="ECO:0000313" key="4">
    <source>
        <dbReference type="Proteomes" id="UP000001861"/>
    </source>
</evidence>
<dbReference type="EMBL" id="AACS02000010">
    <property type="protein sequence ID" value="EAU87236.2"/>
    <property type="molecule type" value="Genomic_DNA"/>
</dbReference>
<reference evidence="3 4" key="1">
    <citation type="journal article" date="2010" name="Proc. Natl. Acad. Sci. U.S.A.">
        <title>Insights into evolution of multicellular fungi from the assembled chromosomes of the mushroom Coprinopsis cinerea (Coprinus cinereus).</title>
        <authorList>
            <person name="Stajich J.E."/>
            <person name="Wilke S.K."/>
            <person name="Ahren D."/>
            <person name="Au C.H."/>
            <person name="Birren B.W."/>
            <person name="Borodovsky M."/>
            <person name="Burns C."/>
            <person name="Canback B."/>
            <person name="Casselton L.A."/>
            <person name="Cheng C.K."/>
            <person name="Deng J."/>
            <person name="Dietrich F.S."/>
            <person name="Fargo D.C."/>
            <person name="Farman M.L."/>
            <person name="Gathman A.C."/>
            <person name="Goldberg J."/>
            <person name="Guigo R."/>
            <person name="Hoegger P.J."/>
            <person name="Hooker J.B."/>
            <person name="Huggins A."/>
            <person name="James T.Y."/>
            <person name="Kamada T."/>
            <person name="Kilaru S."/>
            <person name="Kodira C."/>
            <person name="Kues U."/>
            <person name="Kupfer D."/>
            <person name="Kwan H.S."/>
            <person name="Lomsadze A."/>
            <person name="Li W."/>
            <person name="Lilly W.W."/>
            <person name="Ma L.J."/>
            <person name="Mackey A.J."/>
            <person name="Manning G."/>
            <person name="Martin F."/>
            <person name="Muraguchi H."/>
            <person name="Natvig D.O."/>
            <person name="Palmerini H."/>
            <person name="Ramesh M.A."/>
            <person name="Rehmeyer C.J."/>
            <person name="Roe B.A."/>
            <person name="Shenoy N."/>
            <person name="Stanke M."/>
            <person name="Ter-Hovhannisyan V."/>
            <person name="Tunlid A."/>
            <person name="Velagapudi R."/>
            <person name="Vision T.J."/>
            <person name="Zeng Q."/>
            <person name="Zolan M.E."/>
            <person name="Pukkila P.J."/>
        </authorList>
    </citation>
    <scope>NUCLEOTIDE SEQUENCE [LARGE SCALE GENOMIC DNA]</scope>
    <source>
        <strain evidence="4">Okayama-7 / 130 / ATCC MYA-4618 / FGSC 9003</strain>
    </source>
</reference>
<dbReference type="OMA" id="IRRVWIV"/>
<dbReference type="Proteomes" id="UP000001861">
    <property type="component" value="Unassembled WGS sequence"/>
</dbReference>
<evidence type="ECO:0000256" key="1">
    <source>
        <dbReference type="SAM" id="Phobius"/>
    </source>
</evidence>
<evidence type="ECO:0000313" key="3">
    <source>
        <dbReference type="EMBL" id="EAU87236.2"/>
    </source>
</evidence>
<keyword evidence="1" id="KW-1133">Transmembrane helix</keyword>
<dbReference type="InterPro" id="IPR045339">
    <property type="entry name" value="DUF6534"/>
</dbReference>
<dbReference type="VEuPathDB" id="FungiDB:CC1G_12454"/>
<organism evidence="3 4">
    <name type="scientific">Coprinopsis cinerea (strain Okayama-7 / 130 / ATCC MYA-4618 / FGSC 9003)</name>
    <name type="common">Inky cap fungus</name>
    <name type="synonym">Hormographiella aspergillata</name>
    <dbReference type="NCBI Taxonomy" id="240176"/>
    <lineage>
        <taxon>Eukaryota</taxon>
        <taxon>Fungi</taxon>
        <taxon>Dikarya</taxon>
        <taxon>Basidiomycota</taxon>
        <taxon>Agaricomycotina</taxon>
        <taxon>Agaricomycetes</taxon>
        <taxon>Agaricomycetidae</taxon>
        <taxon>Agaricales</taxon>
        <taxon>Agaricineae</taxon>
        <taxon>Psathyrellaceae</taxon>
        <taxon>Coprinopsis</taxon>
    </lineage>
</organism>
<feature type="transmembrane region" description="Helical" evidence="1">
    <location>
        <begin position="88"/>
        <end position="113"/>
    </location>
</feature>
<dbReference type="OrthoDB" id="2535105at2759"/>
<dbReference type="AlphaFoldDB" id="A8NKZ0"/>
<dbReference type="KEGG" id="cci:CC1G_12454"/>
<feature type="transmembrane region" description="Helical" evidence="1">
    <location>
        <begin position="125"/>
        <end position="147"/>
    </location>
</feature>
<dbReference type="PANTHER" id="PTHR40465:SF1">
    <property type="entry name" value="DUF6534 DOMAIN-CONTAINING PROTEIN"/>
    <property type="match status" value="1"/>
</dbReference>
<feature type="domain" description="DUF6534" evidence="2">
    <location>
        <begin position="169"/>
        <end position="250"/>
    </location>
</feature>
<proteinExistence type="predicted"/>
<dbReference type="PANTHER" id="PTHR40465">
    <property type="entry name" value="CHROMOSOME 1, WHOLE GENOME SHOTGUN SEQUENCE"/>
    <property type="match status" value="1"/>
</dbReference>
<gene>
    <name evidence="3" type="ORF">CC1G_12454</name>
</gene>
<name>A8NKZ0_COPC7</name>
<sequence length="322" mass="35381">MSSHAFDAHSTIGAMSIGSLVSMFLFGMVTLQTHNYFHMYRDDKAYLKALVTVLWILELAHTFCISAEVYRDTIVNYGRPETLIDLPWLSIAIFLTGGVTFLANGFLSSRVWIVLPTPWRGIGPVCFLVTLVQLVAYFAAGALGVITKNLPVYNQKYGWLVRAILISGTVVDLSLAFSLVYYLRSQRDQLLPRSMRRIDLLVQYTICTGLLTSAAAMALLITFTVKPSSLAWVAIFTCRAKLYSNCVMASGYLRSIDTNPSSNFIPSIWSTARTPGGGANSGSRSGSEPVFQVSVEMSAMGQELEEGSFAVRIYVAVAVVFE</sequence>